<evidence type="ECO:0000313" key="2">
    <source>
        <dbReference type="EMBL" id="EHI58737.1"/>
    </source>
</evidence>
<name>G5IIF5_9FIRM</name>
<dbReference type="Pfam" id="PF11823">
    <property type="entry name" value="Se_S_carrier"/>
    <property type="match status" value="1"/>
</dbReference>
<sequence length="78" mass="8624">MRAKEQRLVVTFHTTTEAMAAEKELKLNQIAGRLIPVPRQISAGCGLAWSAPAAGEEAVRTCMERHNLAWESMGIYLI</sequence>
<keyword evidence="3" id="KW-1185">Reference proteome</keyword>
<dbReference type="HOGENOM" id="CLU_167443_0_0_9"/>
<dbReference type="AlphaFoldDB" id="G5IIF5"/>
<protein>
    <recommendedName>
        <fullName evidence="1">Putative Se/S carrier protein-like domain-containing protein</fullName>
    </recommendedName>
</protein>
<evidence type="ECO:0000259" key="1">
    <source>
        <dbReference type="Pfam" id="PF11823"/>
    </source>
</evidence>
<comment type="caution">
    <text evidence="2">The sequence shown here is derived from an EMBL/GenBank/DDBJ whole genome shotgun (WGS) entry which is preliminary data.</text>
</comment>
<accession>G5IIF5</accession>
<feature type="domain" description="Putative Se/S carrier protein-like" evidence="1">
    <location>
        <begin position="8"/>
        <end position="72"/>
    </location>
</feature>
<gene>
    <name evidence="2" type="ORF">HMPREF9473_03283</name>
</gene>
<proteinExistence type="predicted"/>
<reference evidence="2 3" key="1">
    <citation type="submission" date="2011-08" db="EMBL/GenBank/DDBJ databases">
        <title>The Genome Sequence of Clostridium hathewayi WAL-18680.</title>
        <authorList>
            <consortium name="The Broad Institute Genome Sequencing Platform"/>
            <person name="Earl A."/>
            <person name="Ward D."/>
            <person name="Feldgarden M."/>
            <person name="Gevers D."/>
            <person name="Finegold S.M."/>
            <person name="Summanen P.H."/>
            <person name="Molitoris D.R."/>
            <person name="Song M."/>
            <person name="Daigneault M."/>
            <person name="Allen-Vercoe E."/>
            <person name="Young S.K."/>
            <person name="Zeng Q."/>
            <person name="Gargeya S."/>
            <person name="Fitzgerald M."/>
            <person name="Haas B."/>
            <person name="Abouelleil A."/>
            <person name="Alvarado L."/>
            <person name="Arachchi H.M."/>
            <person name="Berlin A."/>
            <person name="Brown A."/>
            <person name="Chapman S.B."/>
            <person name="Chen Z."/>
            <person name="Dunbar C."/>
            <person name="Freedman E."/>
            <person name="Gearin G."/>
            <person name="Gellesch M."/>
            <person name="Goldberg J."/>
            <person name="Griggs A."/>
            <person name="Gujja S."/>
            <person name="Heiman D."/>
            <person name="Howarth C."/>
            <person name="Larson L."/>
            <person name="Lui A."/>
            <person name="MacDonald P.J.P."/>
            <person name="Montmayeur A."/>
            <person name="Murphy C."/>
            <person name="Neiman D."/>
            <person name="Pearson M."/>
            <person name="Priest M."/>
            <person name="Roberts A."/>
            <person name="Saif S."/>
            <person name="Shea T."/>
            <person name="Shenoy N."/>
            <person name="Sisk P."/>
            <person name="Stolte C."/>
            <person name="Sykes S."/>
            <person name="Wortman J."/>
            <person name="Nusbaum C."/>
            <person name="Birren B."/>
        </authorList>
    </citation>
    <scope>NUCLEOTIDE SEQUENCE [LARGE SCALE GENOMIC DNA]</scope>
    <source>
        <strain evidence="2 3">WAL-18680</strain>
    </source>
</reference>
<dbReference type="EMBL" id="ADLN01000091">
    <property type="protein sequence ID" value="EHI58737.1"/>
    <property type="molecule type" value="Genomic_DNA"/>
</dbReference>
<evidence type="ECO:0000313" key="3">
    <source>
        <dbReference type="Proteomes" id="UP000005384"/>
    </source>
</evidence>
<dbReference type="OrthoDB" id="3192849at2"/>
<dbReference type="RefSeq" id="WP_006781262.1">
    <property type="nucleotide sequence ID" value="NZ_CP040506.1"/>
</dbReference>
<dbReference type="PATRIC" id="fig|742737.3.peg.3261"/>
<dbReference type="Proteomes" id="UP000005384">
    <property type="component" value="Unassembled WGS sequence"/>
</dbReference>
<organism evidence="2 3">
    <name type="scientific">Hungatella hathewayi WAL-18680</name>
    <dbReference type="NCBI Taxonomy" id="742737"/>
    <lineage>
        <taxon>Bacteria</taxon>
        <taxon>Bacillati</taxon>
        <taxon>Bacillota</taxon>
        <taxon>Clostridia</taxon>
        <taxon>Lachnospirales</taxon>
        <taxon>Lachnospiraceae</taxon>
        <taxon>Hungatella</taxon>
    </lineage>
</organism>
<dbReference type="InterPro" id="IPR021778">
    <property type="entry name" value="Se/S_carrier-like"/>
</dbReference>